<organism evidence="3">
    <name type="scientific">marine sediment metagenome</name>
    <dbReference type="NCBI Taxonomy" id="412755"/>
    <lineage>
        <taxon>unclassified sequences</taxon>
        <taxon>metagenomes</taxon>
        <taxon>ecological metagenomes</taxon>
    </lineage>
</organism>
<sequence>MMRILVCGDRNWTDRECITRELLRYDSTSIIVQGCCRGADRMAAESARTLNLHYEGYAPDWERYGRAAGPIRNKQMLDTGIHLVLCFHNDISNSKGTRDMMDQALARGIEVKIITTTELGTSNDMDPLPEPQPKGKSNEE</sequence>
<name>A0A0F9CZW2_9ZZZZ</name>
<evidence type="ECO:0000256" key="1">
    <source>
        <dbReference type="SAM" id="MobiDB-lite"/>
    </source>
</evidence>
<reference evidence="3" key="1">
    <citation type="journal article" date="2015" name="Nature">
        <title>Complex archaea that bridge the gap between prokaryotes and eukaryotes.</title>
        <authorList>
            <person name="Spang A."/>
            <person name="Saw J.H."/>
            <person name="Jorgensen S.L."/>
            <person name="Zaremba-Niedzwiedzka K."/>
            <person name="Martijn J."/>
            <person name="Lind A.E."/>
            <person name="van Eijk R."/>
            <person name="Schleper C."/>
            <person name="Guy L."/>
            <person name="Ettema T.J."/>
        </authorList>
    </citation>
    <scope>NUCLEOTIDE SEQUENCE</scope>
</reference>
<proteinExistence type="predicted"/>
<dbReference type="InterPro" id="IPR019627">
    <property type="entry name" value="YAcAr"/>
</dbReference>
<dbReference type="Pfam" id="PF10686">
    <property type="entry name" value="YAcAr"/>
    <property type="match status" value="1"/>
</dbReference>
<accession>A0A0F9CZW2</accession>
<feature type="region of interest" description="Disordered" evidence="1">
    <location>
        <begin position="118"/>
        <end position="140"/>
    </location>
</feature>
<evidence type="ECO:0000259" key="2">
    <source>
        <dbReference type="Pfam" id="PF10686"/>
    </source>
</evidence>
<dbReference type="EMBL" id="LAZR01031060">
    <property type="protein sequence ID" value="KKL54834.1"/>
    <property type="molecule type" value="Genomic_DNA"/>
</dbReference>
<comment type="caution">
    <text evidence="3">The sequence shown here is derived from an EMBL/GenBank/DDBJ whole genome shotgun (WGS) entry which is preliminary data.</text>
</comment>
<dbReference type="AlphaFoldDB" id="A0A0F9CZW2"/>
<gene>
    <name evidence="3" type="ORF">LCGC14_2261460</name>
</gene>
<protein>
    <recommendedName>
        <fullName evidence="2">YspA cpYpsA-related SLOG domain-containing protein</fullName>
    </recommendedName>
</protein>
<evidence type="ECO:0000313" key="3">
    <source>
        <dbReference type="EMBL" id="KKL54834.1"/>
    </source>
</evidence>
<feature type="domain" description="YspA cpYpsA-related SLOG" evidence="2">
    <location>
        <begin position="2"/>
        <end position="64"/>
    </location>
</feature>